<comment type="caution">
    <text evidence="1">The sequence shown here is derived from an EMBL/GenBank/DDBJ whole genome shotgun (WGS) entry which is preliminary data.</text>
</comment>
<reference evidence="1 2" key="1">
    <citation type="submission" date="2023-12" db="EMBL/GenBank/DDBJ databases">
        <title>Genomic sequences of Capnocytophaga and Parvimonas strains.</title>
        <authorList>
            <person name="Watt R.M."/>
            <person name="Wang M."/>
            <person name="Yang T."/>
            <person name="Tong W.M."/>
        </authorList>
    </citation>
    <scope>NUCLEOTIDE SEQUENCE [LARGE SCALE GENOMIC DNA]</scope>
    <source>
        <strain evidence="1 2">CCUG 13156</strain>
    </source>
</reference>
<name>A0ABU5YEI8_9FLAO</name>
<dbReference type="RefSeq" id="WP_323980265.1">
    <property type="nucleotide sequence ID" value="NZ_JAYKBV010000031.1"/>
</dbReference>
<evidence type="ECO:0000313" key="2">
    <source>
        <dbReference type="Proteomes" id="UP001324270"/>
    </source>
</evidence>
<organism evidence="1 2">
    <name type="scientific">Capnocytophaga gingivalis</name>
    <dbReference type="NCBI Taxonomy" id="1017"/>
    <lineage>
        <taxon>Bacteria</taxon>
        <taxon>Pseudomonadati</taxon>
        <taxon>Bacteroidota</taxon>
        <taxon>Flavobacteriia</taxon>
        <taxon>Flavobacteriales</taxon>
        <taxon>Flavobacteriaceae</taxon>
        <taxon>Capnocytophaga</taxon>
    </lineage>
</organism>
<evidence type="ECO:0000313" key="1">
    <source>
        <dbReference type="EMBL" id="MEB3041769.1"/>
    </source>
</evidence>
<evidence type="ECO:0008006" key="3">
    <source>
        <dbReference type="Google" id="ProtNLM"/>
    </source>
</evidence>
<dbReference type="EMBL" id="JAYKBV010000031">
    <property type="protein sequence ID" value="MEB3041769.1"/>
    <property type="molecule type" value="Genomic_DNA"/>
</dbReference>
<proteinExistence type="predicted"/>
<dbReference type="Proteomes" id="UP001324270">
    <property type="component" value="Unassembled WGS sequence"/>
</dbReference>
<gene>
    <name evidence="1" type="ORF">VJJ49_13880</name>
</gene>
<accession>A0ABU5YEI8</accession>
<keyword evidence="2" id="KW-1185">Reference proteome</keyword>
<sequence length="327" mass="37774">MSIMTSSLRNSNISIEDRIIANKPFYNELDTDYKIEVIALNLLNFYKEIHHLFLKRLGGNERTYHKDIKSISVDLLGLDENVLNIETYQEGIYDYLPNGVFHSPTLGDFSSGVDTIIEGIRAQRRIEASARKLFQPFENEAFYLQLSMLMQENNYDISSESSFLVEVLSDLFPLLNAIEKKTARIFVFLLPFFHAIRGNKKWFEKCLKAFLQVPVRIVFLPNRVEDIGVVSSSLVLSQMRLGQSSLLSGSHLDGERNWGIYYGAIPYESLNHYMPESPLRRLLQVLYDYCLPVQANVEEFFITERKQDSFTLTSEENVNRLGYSTFL</sequence>
<protein>
    <recommendedName>
        <fullName evidence="3">Type VI secretion system baseplate subunit TssG</fullName>
    </recommendedName>
</protein>